<evidence type="ECO:0000256" key="1">
    <source>
        <dbReference type="ARBA" id="ARBA00009353"/>
    </source>
</evidence>
<gene>
    <name evidence="4" type="ORF">EYC82_06325</name>
</gene>
<dbReference type="InterPro" id="IPR013549">
    <property type="entry name" value="DUF1731"/>
</dbReference>
<name>A0ABT3T581_9GAMM</name>
<protein>
    <submittedName>
        <fullName evidence="4">TIGR01777 family protein</fullName>
    </submittedName>
</protein>
<feature type="domain" description="DUF1731" evidence="3">
    <location>
        <begin position="255"/>
        <end position="301"/>
    </location>
</feature>
<evidence type="ECO:0000259" key="3">
    <source>
        <dbReference type="Pfam" id="PF08338"/>
    </source>
</evidence>
<organism evidence="4 5">
    <name type="scientific">Candidatus Marimicrobium litorale</name>
    <dbReference type="NCBI Taxonomy" id="2518991"/>
    <lineage>
        <taxon>Bacteria</taxon>
        <taxon>Pseudomonadati</taxon>
        <taxon>Pseudomonadota</taxon>
        <taxon>Gammaproteobacteria</taxon>
        <taxon>Cellvibrionales</taxon>
        <taxon>Halieaceae</taxon>
        <taxon>Marimicrobium</taxon>
    </lineage>
</organism>
<dbReference type="CDD" id="cd05242">
    <property type="entry name" value="SDR_a8"/>
    <property type="match status" value="1"/>
</dbReference>
<proteinExistence type="inferred from homology"/>
<dbReference type="PANTHER" id="PTHR11092">
    <property type="entry name" value="SUGAR NUCLEOTIDE EPIMERASE RELATED"/>
    <property type="match status" value="1"/>
</dbReference>
<comment type="similarity">
    <text evidence="1">Belongs to the NAD(P)-dependent epimerase/dehydratase family. SDR39U1 subfamily.</text>
</comment>
<dbReference type="SUPFAM" id="SSF51735">
    <property type="entry name" value="NAD(P)-binding Rossmann-fold domains"/>
    <property type="match status" value="1"/>
</dbReference>
<dbReference type="Pfam" id="PF08338">
    <property type="entry name" value="DUF1731"/>
    <property type="match status" value="1"/>
</dbReference>
<dbReference type="InterPro" id="IPR001509">
    <property type="entry name" value="Epimerase_deHydtase"/>
</dbReference>
<dbReference type="EMBL" id="SHNO01000001">
    <property type="protein sequence ID" value="MCX2976966.1"/>
    <property type="molecule type" value="Genomic_DNA"/>
</dbReference>
<dbReference type="NCBIfam" id="TIGR01777">
    <property type="entry name" value="yfcH"/>
    <property type="match status" value="1"/>
</dbReference>
<comment type="caution">
    <text evidence="4">The sequence shown here is derived from an EMBL/GenBank/DDBJ whole genome shotgun (WGS) entry which is preliminary data.</text>
</comment>
<dbReference type="Gene3D" id="3.40.50.720">
    <property type="entry name" value="NAD(P)-binding Rossmann-like Domain"/>
    <property type="match status" value="1"/>
</dbReference>
<dbReference type="Proteomes" id="UP001143304">
    <property type="component" value="Unassembled WGS sequence"/>
</dbReference>
<reference evidence="4" key="1">
    <citation type="submission" date="2019-02" db="EMBL/GenBank/DDBJ databases">
        <authorList>
            <person name="Li S.-H."/>
        </authorList>
    </citation>
    <scope>NUCLEOTIDE SEQUENCE</scope>
    <source>
        <strain evidence="4">IMCC11814</strain>
    </source>
</reference>
<sequence length="307" mass="33139">MTEPRRLLVTGGTGFIGKVLCRSLLQCGYRVTVLTRNAAAASQALPLPGIDFVESLDVLGANGLWFGVVNLAGQPLDSGRWNSDRKVEFRDSRINLTNALVSWMGELDQSPEVFVSASATGWYGHWHDELLDEDSRCNTGYAQRLCADWEQAARDGLPQGCRGCQLRIGIVLGPSGGPLSAMLTPARLGLGGAMGTGLQWWSWIQVEDLVRLICFLLEEATIEGAVNGTAPNPVRQRDFAKILGRVLGRPALLPLPGFVASLVLGEFADEILLKGQRVVPARALAAGFIFDYPELGDALKATIDVPR</sequence>
<accession>A0ABT3T581</accession>
<evidence type="ECO:0000259" key="2">
    <source>
        <dbReference type="Pfam" id="PF01370"/>
    </source>
</evidence>
<dbReference type="PANTHER" id="PTHR11092:SF0">
    <property type="entry name" value="EPIMERASE FAMILY PROTEIN SDR39U1"/>
    <property type="match status" value="1"/>
</dbReference>
<feature type="domain" description="NAD-dependent epimerase/dehydratase" evidence="2">
    <location>
        <begin position="8"/>
        <end position="219"/>
    </location>
</feature>
<evidence type="ECO:0000313" key="4">
    <source>
        <dbReference type="EMBL" id="MCX2976966.1"/>
    </source>
</evidence>
<dbReference type="InterPro" id="IPR036291">
    <property type="entry name" value="NAD(P)-bd_dom_sf"/>
</dbReference>
<keyword evidence="5" id="KW-1185">Reference proteome</keyword>
<dbReference type="Pfam" id="PF01370">
    <property type="entry name" value="Epimerase"/>
    <property type="match status" value="1"/>
</dbReference>
<dbReference type="RefSeq" id="WP_279248708.1">
    <property type="nucleotide sequence ID" value="NZ_SHNO01000001.1"/>
</dbReference>
<evidence type="ECO:0000313" key="5">
    <source>
        <dbReference type="Proteomes" id="UP001143304"/>
    </source>
</evidence>
<dbReference type="InterPro" id="IPR010099">
    <property type="entry name" value="SDR39U1"/>
</dbReference>